<dbReference type="FunFam" id="1.20.5.170:FF:000018">
    <property type="entry name" value="AAA ATPase forming ring-shaped complexes"/>
    <property type="match status" value="1"/>
</dbReference>
<dbReference type="Gene3D" id="1.20.5.170">
    <property type="match status" value="1"/>
</dbReference>
<dbReference type="InterPro" id="IPR003960">
    <property type="entry name" value="ATPase_AAA_CS"/>
</dbReference>
<evidence type="ECO:0000256" key="7">
    <source>
        <dbReference type="RuleBase" id="RU003651"/>
    </source>
</evidence>
<comment type="subunit">
    <text evidence="6">Homohexamer. Assembles into a hexameric ring structure.</text>
</comment>
<organism evidence="9 10">
    <name type="scientific">Rhodococcus rhodochrous KG-21</name>
    <dbReference type="NCBI Taxonomy" id="1441923"/>
    <lineage>
        <taxon>Bacteria</taxon>
        <taxon>Bacillati</taxon>
        <taxon>Actinomycetota</taxon>
        <taxon>Actinomycetes</taxon>
        <taxon>Mycobacteriales</taxon>
        <taxon>Nocardiaceae</taxon>
        <taxon>Rhodococcus</taxon>
    </lineage>
</organism>
<keyword evidence="5" id="KW-0143">Chaperone</keyword>
<accession>A0A0M8PFB3</accession>
<proteinExistence type="inferred from homology"/>
<dbReference type="GO" id="GO:0005524">
    <property type="term" value="F:ATP binding"/>
    <property type="evidence" value="ECO:0007669"/>
    <property type="project" value="UniProtKB-UniRule"/>
</dbReference>
<evidence type="ECO:0000256" key="4">
    <source>
        <dbReference type="ARBA" id="ARBA00023054"/>
    </source>
</evidence>
<evidence type="ECO:0000256" key="2">
    <source>
        <dbReference type="ARBA" id="ARBA00022840"/>
    </source>
</evidence>
<dbReference type="InterPro" id="IPR022482">
    <property type="entry name" value="Proteasome_ATPase"/>
</dbReference>
<evidence type="ECO:0000313" key="9">
    <source>
        <dbReference type="EMBL" id="KOS53765.1"/>
    </source>
</evidence>
<evidence type="ECO:0000256" key="5">
    <source>
        <dbReference type="ARBA" id="ARBA00023186"/>
    </source>
</evidence>
<keyword evidence="1 6" id="KW-0547">Nucleotide-binding</keyword>
<dbReference type="GO" id="GO:0016887">
    <property type="term" value="F:ATP hydrolysis activity"/>
    <property type="evidence" value="ECO:0007669"/>
    <property type="project" value="UniProtKB-UniRule"/>
</dbReference>
<evidence type="ECO:0000256" key="3">
    <source>
        <dbReference type="ARBA" id="ARBA00022942"/>
    </source>
</evidence>
<evidence type="ECO:0000256" key="1">
    <source>
        <dbReference type="ARBA" id="ARBA00022741"/>
    </source>
</evidence>
<dbReference type="Pfam" id="PF00004">
    <property type="entry name" value="AAA"/>
    <property type="match status" value="1"/>
</dbReference>
<dbReference type="Gene3D" id="2.40.50.140">
    <property type="entry name" value="Nucleic acid-binding proteins"/>
    <property type="match status" value="2"/>
</dbReference>
<dbReference type="PROSITE" id="PS00674">
    <property type="entry name" value="AAA"/>
    <property type="match status" value="1"/>
</dbReference>
<dbReference type="Gene3D" id="3.40.50.300">
    <property type="entry name" value="P-loop containing nucleotide triphosphate hydrolases"/>
    <property type="match status" value="1"/>
</dbReference>
<dbReference type="Pfam" id="PF17758">
    <property type="entry name" value="Prot_ATP_ID_OB_N"/>
    <property type="match status" value="1"/>
</dbReference>
<dbReference type="HAMAP" id="MF_02112">
    <property type="entry name" value="ARC_ATPase"/>
    <property type="match status" value="1"/>
</dbReference>
<dbReference type="SMART" id="SM00382">
    <property type="entry name" value="AAA"/>
    <property type="match status" value="1"/>
</dbReference>
<dbReference type="GO" id="GO:0010498">
    <property type="term" value="P:proteasomal protein catabolic process"/>
    <property type="evidence" value="ECO:0007669"/>
    <property type="project" value="InterPro"/>
</dbReference>
<dbReference type="PANTHER" id="PTHR23077:SF144">
    <property type="entry name" value="PROTEASOME-ASSOCIATED ATPASE"/>
    <property type="match status" value="1"/>
</dbReference>
<dbReference type="Gene3D" id="1.10.8.60">
    <property type="match status" value="1"/>
</dbReference>
<comment type="caution">
    <text evidence="9">The sequence shown here is derived from an EMBL/GenBank/DDBJ whole genome shotgun (WGS) entry which is preliminary data.</text>
</comment>
<evidence type="ECO:0000313" key="10">
    <source>
        <dbReference type="Proteomes" id="UP000037712"/>
    </source>
</evidence>
<dbReference type="PATRIC" id="fig|1441923.3.peg.5174"/>
<dbReference type="Proteomes" id="UP000037712">
    <property type="component" value="Unassembled WGS sequence"/>
</dbReference>
<dbReference type="InterPro" id="IPR041626">
    <property type="entry name" value="Prot_ATP_ID_OB_N"/>
</dbReference>
<keyword evidence="4 6" id="KW-0175">Coiled coil</keyword>
<dbReference type="RefSeq" id="WP_054374828.1">
    <property type="nucleotide sequence ID" value="NZ_AZYO01000094.1"/>
</dbReference>
<dbReference type="PANTHER" id="PTHR23077">
    <property type="entry name" value="AAA-FAMILY ATPASE"/>
    <property type="match status" value="1"/>
</dbReference>
<dbReference type="InterPro" id="IPR012340">
    <property type="entry name" value="NA-bd_OB-fold"/>
</dbReference>
<dbReference type="SUPFAM" id="SSF52540">
    <property type="entry name" value="P-loop containing nucleoside triphosphate hydrolases"/>
    <property type="match status" value="1"/>
</dbReference>
<dbReference type="GO" id="GO:0000502">
    <property type="term" value="C:proteasome complex"/>
    <property type="evidence" value="ECO:0007669"/>
    <property type="project" value="UniProtKB-KW"/>
</dbReference>
<dbReference type="Pfam" id="PF16450">
    <property type="entry name" value="Prot_ATP_ID_OB_C"/>
    <property type="match status" value="1"/>
</dbReference>
<dbReference type="InterPro" id="IPR032501">
    <property type="entry name" value="Prot_ATP_ID_OB_2nd"/>
</dbReference>
<dbReference type="InterPro" id="IPR027417">
    <property type="entry name" value="P-loop_NTPase"/>
</dbReference>
<dbReference type="InterPro" id="IPR050168">
    <property type="entry name" value="AAA_ATPase_domain"/>
</dbReference>
<comment type="similarity">
    <text evidence="6 7">Belongs to the AAA ATPase family.</text>
</comment>
<sequence>MSSTENPDSVAAAQELEALRAEATALRRRLVEPSEQVRDLEARIDSLTVRNGKLMDTLKEARQQLISLREEVDRLGQPPSGYGVLLGIYDDQTVDVFTSGRKMRVTVSPNLEPDSFVSGQTVRLNEALTVVEAGGFERVGEITTLREVLDDGTRALVVGHADEERIVWLAAPLAAAAAAAAGIVEVGEGDDDTEASFKLRPGDSLLVDSKAGYAFERIPKAEVEDLVLEEVPDVDYNDIGGLGRQIEQIRDAVELPFLHKDLFREYALRPPKGVLLYGPPGCGKTLIAKAVANSLAKKIAEARGEDSKEAKSYFLNIKGPELLNKFVGETERHIRLIFQRAREKASEGTPVIVFFDEMDSIFRTRGSGVSSDVETTVVPQLLSEIDGVEGLENVIVIGASNREDMIDPAILRPGRLDVKIKIERPDAEAALDIFSKYLTEGLPVHADDLAEFGGHRGACVRAMIERVVDRMYAESEENRFLEVTYANGDKEVLYFKDFNSGAMIQNIVDRAKKYAIKSVLETGAPGLRVQHLLDSIVDEFAENEDLPNTTNPDDWARISGKKGERIVYIRTLVTGKNASASRAIDTESNTGQYL</sequence>
<name>A0A0M8PFB3_RHORH</name>
<reference evidence="9 10" key="1">
    <citation type="journal article" date="2015" name="Genome Announc.">
        <title>Draft Genome Sequence of Rhodococcus rhodochrous Strain KG-21, a Soil Isolate from Oil Fields of Krishna-Godavari Basin, India.</title>
        <authorList>
            <person name="Dawar C."/>
            <person name="Aggarwal R.K."/>
        </authorList>
    </citation>
    <scope>NUCLEOTIDE SEQUENCE [LARGE SCALE GENOMIC DNA]</scope>
    <source>
        <strain evidence="9 10">KG-21</strain>
    </source>
</reference>
<gene>
    <name evidence="6" type="primary">arc</name>
    <name evidence="9" type="ORF">Z051_23800</name>
</gene>
<keyword evidence="2 6" id="KW-0067">ATP-binding</keyword>
<keyword evidence="3" id="KW-0647">Proteasome</keyword>
<evidence type="ECO:0000256" key="6">
    <source>
        <dbReference type="HAMAP-Rule" id="MF_02112"/>
    </source>
</evidence>
<dbReference type="GO" id="GO:0019941">
    <property type="term" value="P:modification-dependent protein catabolic process"/>
    <property type="evidence" value="ECO:0007669"/>
    <property type="project" value="InterPro"/>
</dbReference>
<dbReference type="FunFam" id="2.40.50.140:FF:000169">
    <property type="entry name" value="AAA ATPase forming ring-shaped complexes"/>
    <property type="match status" value="1"/>
</dbReference>
<dbReference type="InterPro" id="IPR003593">
    <property type="entry name" value="AAA+_ATPase"/>
</dbReference>
<protein>
    <recommendedName>
        <fullName evidence="6">AAA ATPase forming ring-shaped complexes</fullName>
        <shortName evidence="6">ARC</shortName>
    </recommendedName>
</protein>
<evidence type="ECO:0000259" key="8">
    <source>
        <dbReference type="SMART" id="SM00382"/>
    </source>
</evidence>
<feature type="domain" description="AAA+ ATPase" evidence="8">
    <location>
        <begin position="270"/>
        <end position="426"/>
    </location>
</feature>
<dbReference type="EMBL" id="AZYO01000094">
    <property type="protein sequence ID" value="KOS53765.1"/>
    <property type="molecule type" value="Genomic_DNA"/>
</dbReference>
<reference evidence="10" key="2">
    <citation type="submission" date="2015-01" db="EMBL/GenBank/DDBJ databases">
        <title>Draft genome sequence of potential hydrocarbon metabolising strain of Rhodococcus rhodochrous.</title>
        <authorList>
            <person name="Aggarwal R.K."/>
            <person name="Dawar C."/>
        </authorList>
    </citation>
    <scope>NUCLEOTIDE SEQUENCE [LARGE SCALE GENOMIC DNA]</scope>
    <source>
        <strain evidence="10">KG-21</strain>
    </source>
</reference>
<dbReference type="InterPro" id="IPR003959">
    <property type="entry name" value="ATPase_AAA_core"/>
</dbReference>
<feature type="coiled-coil region" evidence="6">
    <location>
        <begin position="9"/>
        <end position="71"/>
    </location>
</feature>
<dbReference type="NCBIfam" id="TIGR03689">
    <property type="entry name" value="pup_AAA"/>
    <property type="match status" value="1"/>
</dbReference>
<feature type="binding site" evidence="6">
    <location>
        <begin position="281"/>
        <end position="286"/>
    </location>
    <ligand>
        <name>ATP</name>
        <dbReference type="ChEBI" id="CHEBI:30616"/>
    </ligand>
</feature>
<dbReference type="FunFam" id="3.40.50.300:FF:000155">
    <property type="entry name" value="AAA ATPase forming ring-shaped complexes"/>
    <property type="match status" value="1"/>
</dbReference>
<dbReference type="AlphaFoldDB" id="A0A0M8PFB3"/>